<feature type="compositionally biased region" description="Basic and acidic residues" evidence="4">
    <location>
        <begin position="46"/>
        <end position="57"/>
    </location>
</feature>
<dbReference type="RefSeq" id="XP_051068253.1">
    <property type="nucleotide sequence ID" value="XM_051215069.1"/>
</dbReference>
<keyword evidence="8" id="KW-1185">Reference proteome</keyword>
<dbReference type="GO" id="GO:0005634">
    <property type="term" value="C:nucleus"/>
    <property type="evidence" value="ECO:0007669"/>
    <property type="project" value="TreeGrafter"/>
</dbReference>
<feature type="domain" description="UBA" evidence="5">
    <location>
        <begin position="1"/>
        <end position="40"/>
    </location>
</feature>
<dbReference type="InterPro" id="IPR013087">
    <property type="entry name" value="Znf_C2H2_type"/>
</dbReference>
<dbReference type="InterPro" id="IPR029071">
    <property type="entry name" value="Ubiquitin-like_domsf"/>
</dbReference>
<dbReference type="InterPro" id="IPR009060">
    <property type="entry name" value="UBA-like_sf"/>
</dbReference>
<dbReference type="GO" id="GO:0005737">
    <property type="term" value="C:cytoplasm"/>
    <property type="evidence" value="ECO:0007669"/>
    <property type="project" value="UniProtKB-SubCell"/>
</dbReference>
<accession>A0A922IRX0</accession>
<dbReference type="Pfam" id="PF22562">
    <property type="entry name" value="UBA_7"/>
    <property type="match status" value="1"/>
</dbReference>
<proteinExistence type="predicted"/>
<dbReference type="CTD" id="24589819"/>
<reference evidence="7" key="2">
    <citation type="journal article" date="2019" name="Gigascience">
        <title>High-quality Schistosoma haematobium genome achieved by single-molecule and long-range sequencing.</title>
        <authorList>
            <person name="Stroehlein A.J."/>
            <person name="Korhonen P.K."/>
            <person name="Chong T.M."/>
            <person name="Lim Y.L."/>
            <person name="Chan K.G."/>
            <person name="Webster B."/>
            <person name="Rollinson D."/>
            <person name="Brindley P.J."/>
            <person name="Gasser R.B."/>
            <person name="Young N.D."/>
        </authorList>
    </citation>
    <scope>NUCLEOTIDE SEQUENCE</scope>
</reference>
<evidence type="ECO:0000256" key="1">
    <source>
        <dbReference type="ARBA" id="ARBA00004496"/>
    </source>
</evidence>
<feature type="domain" description="UBX" evidence="6">
    <location>
        <begin position="217"/>
        <end position="300"/>
    </location>
</feature>
<sequence length="305" mass="35164">MSSVLEQLMEMGFTQARAEKALKFSGNKGLEEAMEWIVENDSGDEEKERIKGTRENETTDLPLSYKCDDCDKCLRNEDEVQVHSARTGHVNYSQCSDAVSSLTEDERREQMKKLQELLRAKKTQREEEERHEEIEREKKRRQQHKTLSSAKAKFEEDEVRRFVEQKKREKEEDRAYLEKLKAEIARDQEEKRARTASELPLIAPSNSTSLPTAVPKTNPTICRLHIRLPSGQSIKGEFGVNEPLSAVMLYVSQNWPNSSTFIDPQSIQLMTSFPKQEFTSEDRNRSLLDLGLCPSAVLMVRQIPQ</sequence>
<dbReference type="PROSITE" id="PS50030">
    <property type="entry name" value="UBA"/>
    <property type="match status" value="1"/>
</dbReference>
<reference evidence="7" key="3">
    <citation type="submission" date="2021-06" db="EMBL/GenBank/DDBJ databases">
        <title>Chromosome-level genome assembly for S. haematobium.</title>
        <authorList>
            <person name="Stroehlein A.J."/>
        </authorList>
    </citation>
    <scope>NUCLEOTIDE SEQUENCE</scope>
</reference>
<evidence type="ECO:0000313" key="8">
    <source>
        <dbReference type="Proteomes" id="UP000471633"/>
    </source>
</evidence>
<dbReference type="GO" id="GO:0032435">
    <property type="term" value="P:negative regulation of proteasomal ubiquitin-dependent protein catabolic process"/>
    <property type="evidence" value="ECO:0007669"/>
    <property type="project" value="TreeGrafter"/>
</dbReference>
<evidence type="ECO:0000256" key="2">
    <source>
        <dbReference type="ARBA" id="ARBA00022490"/>
    </source>
</evidence>
<evidence type="ECO:0000259" key="5">
    <source>
        <dbReference type="PROSITE" id="PS50030"/>
    </source>
</evidence>
<dbReference type="PROSITE" id="PS50033">
    <property type="entry name" value="UBX"/>
    <property type="match status" value="1"/>
</dbReference>
<dbReference type="Gene3D" id="1.10.8.10">
    <property type="entry name" value="DNA helicase RuvA subunit, C-terminal domain"/>
    <property type="match status" value="1"/>
</dbReference>
<dbReference type="InterPro" id="IPR001012">
    <property type="entry name" value="UBX_dom"/>
</dbReference>
<dbReference type="PROSITE" id="PS00028">
    <property type="entry name" value="ZINC_FINGER_C2H2_1"/>
    <property type="match status" value="1"/>
</dbReference>
<dbReference type="GO" id="GO:0036435">
    <property type="term" value="F:K48-linked polyubiquitin modification-dependent protein binding"/>
    <property type="evidence" value="ECO:0007669"/>
    <property type="project" value="TreeGrafter"/>
</dbReference>
<dbReference type="SMART" id="SM00166">
    <property type="entry name" value="UBX"/>
    <property type="match status" value="1"/>
</dbReference>
<evidence type="ECO:0000313" key="7">
    <source>
        <dbReference type="EMBL" id="KAH9585648.1"/>
    </source>
</evidence>
<feature type="compositionally biased region" description="Basic and acidic residues" evidence="4">
    <location>
        <begin position="121"/>
        <end position="137"/>
    </location>
</feature>
<keyword evidence="3" id="KW-0175">Coiled coil</keyword>
<dbReference type="InterPro" id="IPR015940">
    <property type="entry name" value="UBA"/>
</dbReference>
<dbReference type="SMART" id="SM00165">
    <property type="entry name" value="UBA"/>
    <property type="match status" value="1"/>
</dbReference>
<dbReference type="SUPFAM" id="SSF54236">
    <property type="entry name" value="Ubiquitin-like"/>
    <property type="match status" value="1"/>
</dbReference>
<dbReference type="KEGG" id="shx:MS3_00006834"/>
<name>A0A922IRX0_SCHHA</name>
<dbReference type="Proteomes" id="UP000471633">
    <property type="component" value="Unassembled WGS sequence"/>
</dbReference>
<dbReference type="OrthoDB" id="10254930at2759"/>
<feature type="region of interest" description="Disordered" evidence="4">
    <location>
        <begin position="121"/>
        <end position="153"/>
    </location>
</feature>
<dbReference type="SUPFAM" id="SSF46934">
    <property type="entry name" value="UBA-like"/>
    <property type="match status" value="1"/>
</dbReference>
<dbReference type="EMBL" id="AMPZ03000004">
    <property type="protein sequence ID" value="KAH9585648.1"/>
    <property type="molecule type" value="Genomic_DNA"/>
</dbReference>
<dbReference type="Pfam" id="PF00789">
    <property type="entry name" value="UBX"/>
    <property type="match status" value="1"/>
</dbReference>
<comment type="caution">
    <text evidence="7">The sequence shown here is derived from an EMBL/GenBank/DDBJ whole genome shotgun (WGS) entry which is preliminary data.</text>
</comment>
<comment type="subcellular location">
    <subcellularLocation>
        <location evidence="1">Cytoplasm</location>
    </subcellularLocation>
</comment>
<dbReference type="PANTHER" id="PTHR46340">
    <property type="entry name" value="UBX DOMAIN-CONTAINING PROTEIN 1"/>
    <property type="match status" value="1"/>
</dbReference>
<evidence type="ECO:0000256" key="3">
    <source>
        <dbReference type="ARBA" id="ARBA00023054"/>
    </source>
</evidence>
<dbReference type="GO" id="GO:1903094">
    <property type="term" value="P:negative regulation of protein K48-linked deubiquitination"/>
    <property type="evidence" value="ECO:0007669"/>
    <property type="project" value="TreeGrafter"/>
</dbReference>
<dbReference type="AlphaFoldDB" id="A0A922IRX0"/>
<feature type="region of interest" description="Disordered" evidence="4">
    <location>
        <begin position="38"/>
        <end position="57"/>
    </location>
</feature>
<reference evidence="7" key="1">
    <citation type="journal article" date="2012" name="Nat. Genet.">
        <title>Whole-genome sequence of Schistosoma haematobium.</title>
        <authorList>
            <person name="Young N.D."/>
            <person name="Jex A.R."/>
            <person name="Li B."/>
            <person name="Liu S."/>
            <person name="Yang L."/>
            <person name="Xiong Z."/>
            <person name="Li Y."/>
            <person name="Cantacessi C."/>
            <person name="Hall R.S."/>
            <person name="Xu X."/>
            <person name="Chen F."/>
            <person name="Wu X."/>
            <person name="Zerlotini A."/>
            <person name="Oliveira G."/>
            <person name="Hofmann A."/>
            <person name="Zhang G."/>
            <person name="Fang X."/>
            <person name="Kang Y."/>
            <person name="Campbell B.E."/>
            <person name="Loukas A."/>
            <person name="Ranganathan S."/>
            <person name="Rollinson D."/>
            <person name="Rinaldi G."/>
            <person name="Brindley P.J."/>
            <person name="Yang H."/>
            <person name="Wang J."/>
            <person name="Wang J."/>
            <person name="Gasser R.B."/>
        </authorList>
    </citation>
    <scope>NUCLEOTIDE SEQUENCE</scope>
</reference>
<dbReference type="GO" id="GO:0031397">
    <property type="term" value="P:negative regulation of protein ubiquitination"/>
    <property type="evidence" value="ECO:0007669"/>
    <property type="project" value="TreeGrafter"/>
</dbReference>
<dbReference type="CDD" id="cd14295">
    <property type="entry name" value="UBA1_atUBP14"/>
    <property type="match status" value="1"/>
</dbReference>
<dbReference type="Gene3D" id="3.10.20.90">
    <property type="entry name" value="Phosphatidylinositol 3-kinase Catalytic Subunit, Chain A, domain 1"/>
    <property type="match status" value="1"/>
</dbReference>
<keyword evidence="2" id="KW-0963">Cytoplasm</keyword>
<gene>
    <name evidence="7" type="primary">UBXN1_1</name>
    <name evidence="7" type="ORF">MS3_00006834</name>
</gene>
<dbReference type="GeneID" id="24589819"/>
<evidence type="ECO:0000256" key="4">
    <source>
        <dbReference type="SAM" id="MobiDB-lite"/>
    </source>
</evidence>
<evidence type="ECO:0000259" key="6">
    <source>
        <dbReference type="PROSITE" id="PS50033"/>
    </source>
</evidence>
<protein>
    <submittedName>
        <fullName evidence="7">UBX domain-containing protein 1</fullName>
    </submittedName>
</protein>
<organism evidence="7 8">
    <name type="scientific">Schistosoma haematobium</name>
    <name type="common">Blood fluke</name>
    <dbReference type="NCBI Taxonomy" id="6185"/>
    <lineage>
        <taxon>Eukaryota</taxon>
        <taxon>Metazoa</taxon>
        <taxon>Spiralia</taxon>
        <taxon>Lophotrochozoa</taxon>
        <taxon>Platyhelminthes</taxon>
        <taxon>Trematoda</taxon>
        <taxon>Digenea</taxon>
        <taxon>Strigeidida</taxon>
        <taxon>Schistosomatoidea</taxon>
        <taxon>Schistosomatidae</taxon>
        <taxon>Schistosoma</taxon>
    </lineage>
</organism>
<reference evidence="7" key="4">
    <citation type="journal article" date="2022" name="PLoS Pathog.">
        <title>Chromosome-level genome of Schistosoma haematobium underpins genome-wide explorations of molecular variation.</title>
        <authorList>
            <person name="Stroehlein A.J."/>
            <person name="Korhonen P.K."/>
            <person name="Lee V.V."/>
            <person name="Ralph S.A."/>
            <person name="Mentink-Kane M."/>
            <person name="You H."/>
            <person name="McManus D.P."/>
            <person name="Tchuente L.T."/>
            <person name="Stothard J.R."/>
            <person name="Kaur P."/>
            <person name="Dudchenko O."/>
            <person name="Aiden E.L."/>
            <person name="Yang B."/>
            <person name="Yang H."/>
            <person name="Emery A.M."/>
            <person name="Webster B.L."/>
            <person name="Brindley P.J."/>
            <person name="Rollinson D."/>
            <person name="Chang B.C.H."/>
            <person name="Gasser R.B."/>
            <person name="Young N.D."/>
        </authorList>
    </citation>
    <scope>NUCLEOTIDE SEQUENCE</scope>
</reference>
<dbReference type="PANTHER" id="PTHR46340:SF1">
    <property type="entry name" value="UBX DOMAIN-CONTAINING PROTEIN 1"/>
    <property type="match status" value="1"/>
</dbReference>